<dbReference type="GO" id="GO:0008685">
    <property type="term" value="F:2-C-methyl-D-erythritol 2,4-cyclodiphosphate synthase activity"/>
    <property type="evidence" value="ECO:0007669"/>
    <property type="project" value="InterPro"/>
</dbReference>
<dbReference type="Pfam" id="PF02542">
    <property type="entry name" value="YgbB"/>
    <property type="match status" value="1"/>
</dbReference>
<gene>
    <name evidence="2" type="primary">ispF</name>
    <name evidence="2" type="ORF">STAIW_v1c10730</name>
</gene>
<accession>S5LYM8</accession>
<dbReference type="eggNOG" id="COG0245">
    <property type="taxonomic scope" value="Bacteria"/>
</dbReference>
<protein>
    <submittedName>
        <fullName evidence="2">2-C-methyl-D-erythritol 2,4-cyclodiphosphate synthase</fullName>
    </submittedName>
</protein>
<dbReference type="PATRIC" id="fig|1276220.3.peg.1090"/>
<dbReference type="RefSeq" id="WP_020834795.1">
    <property type="nucleotide sequence ID" value="NC_021846.1"/>
</dbReference>
<evidence type="ECO:0000313" key="3">
    <source>
        <dbReference type="Proteomes" id="UP000014984"/>
    </source>
</evidence>
<dbReference type="Gene3D" id="3.30.1330.50">
    <property type="entry name" value="2-C-methyl-D-erythritol 2,4-cyclodiphosphate synthase"/>
    <property type="match status" value="1"/>
</dbReference>
<sequence length="159" mass="18268">MFKVGFSKDMHNLIKGKYITLAGQKIECEFSIKAYSDGDVVFHALSEAILGALGKEDIGTYYNKENMPQNFSSLEIVDYVKNLLVLEKYCILNIDILIELDFPNLIEHKKLIKNNILEIFNLRENQVSIKATTTENNFPKLISCYCNLILKKEINNEKI</sequence>
<feature type="domain" description="2-C-methyl-D-erythritol 2,4-cyclodiphosphate synthase" evidence="1">
    <location>
        <begin position="2"/>
        <end position="147"/>
    </location>
</feature>
<reference evidence="2 3" key="1">
    <citation type="journal article" date="2013" name="Genome Biol. Evol.">
        <title>Comparison of metabolic capacities and inference of gene content evolution in mosquito-associated Spiroplasma diminutum and S. taiwanense.</title>
        <authorList>
            <person name="Lo W.S."/>
            <person name="Ku C."/>
            <person name="Chen L.L."/>
            <person name="Chang T.H."/>
            <person name="Kuo C.H."/>
        </authorList>
    </citation>
    <scope>NUCLEOTIDE SEQUENCE [LARGE SCALE GENOMIC DNA]</scope>
    <source>
        <strain evidence="2">CT-1</strain>
    </source>
</reference>
<organism evidence="2 3">
    <name type="scientific">Spiroplasma taiwanense CT-1</name>
    <dbReference type="NCBI Taxonomy" id="1276220"/>
    <lineage>
        <taxon>Bacteria</taxon>
        <taxon>Bacillati</taxon>
        <taxon>Mycoplasmatota</taxon>
        <taxon>Mollicutes</taxon>
        <taxon>Entomoplasmatales</taxon>
        <taxon>Spiroplasmataceae</taxon>
        <taxon>Spiroplasma</taxon>
    </lineage>
</organism>
<dbReference type="CDD" id="cd00554">
    <property type="entry name" value="MECDP_synthase"/>
    <property type="match status" value="1"/>
</dbReference>
<proteinExistence type="predicted"/>
<dbReference type="PANTHER" id="PTHR43181">
    <property type="entry name" value="2-C-METHYL-D-ERYTHRITOL 2,4-CYCLODIPHOSPHATE SYNTHASE, CHLOROPLASTIC"/>
    <property type="match status" value="1"/>
</dbReference>
<dbReference type="InterPro" id="IPR036571">
    <property type="entry name" value="MECDP_synthase_sf"/>
</dbReference>
<dbReference type="AlphaFoldDB" id="S5LYM8"/>
<dbReference type="STRING" id="1276220.STAIW_v1c10730"/>
<evidence type="ECO:0000259" key="1">
    <source>
        <dbReference type="Pfam" id="PF02542"/>
    </source>
</evidence>
<evidence type="ECO:0000313" key="2">
    <source>
        <dbReference type="EMBL" id="AGR41656.1"/>
    </source>
</evidence>
<dbReference type="Proteomes" id="UP000014984">
    <property type="component" value="Chromosome"/>
</dbReference>
<dbReference type="HOGENOM" id="CLU_084630_2_1_14"/>
<dbReference type="OrthoDB" id="9804336at2"/>
<dbReference type="EMBL" id="CP005074">
    <property type="protein sequence ID" value="AGR41656.1"/>
    <property type="molecule type" value="Genomic_DNA"/>
</dbReference>
<dbReference type="SUPFAM" id="SSF69765">
    <property type="entry name" value="IpsF-like"/>
    <property type="match status" value="1"/>
</dbReference>
<name>S5LYM8_9MOLU</name>
<dbReference type="PANTHER" id="PTHR43181:SF1">
    <property type="entry name" value="2-C-METHYL-D-ERYTHRITOL 2,4-CYCLODIPHOSPHATE SYNTHASE, CHLOROPLASTIC"/>
    <property type="match status" value="1"/>
</dbReference>
<keyword evidence="3" id="KW-1185">Reference proteome</keyword>
<dbReference type="InterPro" id="IPR003526">
    <property type="entry name" value="MECDP_synthase"/>
</dbReference>
<dbReference type="GO" id="GO:0016114">
    <property type="term" value="P:terpenoid biosynthetic process"/>
    <property type="evidence" value="ECO:0007669"/>
    <property type="project" value="InterPro"/>
</dbReference>
<dbReference type="KEGG" id="stai:STAIW_v1c10730"/>